<proteinExistence type="predicted"/>
<name>A0ACA9QCS4_9GLOM</name>
<sequence length="176" mass="20296">DLHKAFKNEDLNKIIEEILKKGELQVSDKERSHQIDNTYREIATIVAEKCVNPETKRPYTVTMIEKAMGEIHFSVNVNKSTKSQALEVIKQLQEKKAIPIARAQMRLRVIMPNSKEAKKVKERLTPLITQIEDENWGNECELIFLIDPGQYRVIVEILEKDTKGRGQIELLSLNDT</sequence>
<feature type="non-terminal residue" evidence="1">
    <location>
        <position position="176"/>
    </location>
</feature>
<dbReference type="EMBL" id="CAJVPT010048750">
    <property type="protein sequence ID" value="CAG8742633.1"/>
    <property type="molecule type" value="Genomic_DNA"/>
</dbReference>
<evidence type="ECO:0000313" key="2">
    <source>
        <dbReference type="Proteomes" id="UP000789525"/>
    </source>
</evidence>
<protein>
    <submittedName>
        <fullName evidence="1">15422_t:CDS:1</fullName>
    </submittedName>
</protein>
<comment type="caution">
    <text evidence="1">The sequence shown here is derived from an EMBL/GenBank/DDBJ whole genome shotgun (WGS) entry which is preliminary data.</text>
</comment>
<reference evidence="1" key="1">
    <citation type="submission" date="2021-06" db="EMBL/GenBank/DDBJ databases">
        <authorList>
            <person name="Kallberg Y."/>
            <person name="Tangrot J."/>
            <person name="Rosling A."/>
        </authorList>
    </citation>
    <scope>NUCLEOTIDE SEQUENCE</scope>
    <source>
        <strain evidence="1">CL356</strain>
    </source>
</reference>
<evidence type="ECO:0000313" key="1">
    <source>
        <dbReference type="EMBL" id="CAG8742633.1"/>
    </source>
</evidence>
<keyword evidence="2" id="KW-1185">Reference proteome</keyword>
<feature type="non-terminal residue" evidence="1">
    <location>
        <position position="1"/>
    </location>
</feature>
<accession>A0ACA9QCS4</accession>
<gene>
    <name evidence="1" type="ORF">ACOLOM_LOCUS12258</name>
</gene>
<organism evidence="1 2">
    <name type="scientific">Acaulospora colombiana</name>
    <dbReference type="NCBI Taxonomy" id="27376"/>
    <lineage>
        <taxon>Eukaryota</taxon>
        <taxon>Fungi</taxon>
        <taxon>Fungi incertae sedis</taxon>
        <taxon>Mucoromycota</taxon>
        <taxon>Glomeromycotina</taxon>
        <taxon>Glomeromycetes</taxon>
        <taxon>Diversisporales</taxon>
        <taxon>Acaulosporaceae</taxon>
        <taxon>Acaulospora</taxon>
    </lineage>
</organism>
<dbReference type="Proteomes" id="UP000789525">
    <property type="component" value="Unassembled WGS sequence"/>
</dbReference>